<dbReference type="EMBL" id="CVRI01000056">
    <property type="protein sequence ID" value="CRL01768.1"/>
    <property type="molecule type" value="Genomic_DNA"/>
</dbReference>
<evidence type="ECO:0000313" key="2">
    <source>
        <dbReference type="Proteomes" id="UP000183832"/>
    </source>
</evidence>
<dbReference type="Proteomes" id="UP000183832">
    <property type="component" value="Unassembled WGS sequence"/>
</dbReference>
<accession>A0A1J1INM9</accession>
<keyword evidence="2" id="KW-1185">Reference proteome</keyword>
<reference evidence="1 2" key="1">
    <citation type="submission" date="2015-04" db="EMBL/GenBank/DDBJ databases">
        <authorList>
            <person name="Syromyatnikov M.Y."/>
            <person name="Popov V.N."/>
        </authorList>
    </citation>
    <scope>NUCLEOTIDE SEQUENCE [LARGE SCALE GENOMIC DNA]</scope>
</reference>
<evidence type="ECO:0000313" key="1">
    <source>
        <dbReference type="EMBL" id="CRL01768.1"/>
    </source>
</evidence>
<dbReference type="AlphaFoldDB" id="A0A1J1INM9"/>
<gene>
    <name evidence="1" type="ORF">CLUMA_CG014984</name>
</gene>
<sequence length="87" mass="10143">MIPINLQHALKVRYKAKKRRRKGLENNHMTMTRNFTASLYGYLTNDAIDKAESVVIFINHAFSIDVDSKESPVQWSLHMLPQMTYDC</sequence>
<name>A0A1J1INM9_9DIPT</name>
<proteinExistence type="predicted"/>
<organism evidence="1 2">
    <name type="scientific">Clunio marinus</name>
    <dbReference type="NCBI Taxonomy" id="568069"/>
    <lineage>
        <taxon>Eukaryota</taxon>
        <taxon>Metazoa</taxon>
        <taxon>Ecdysozoa</taxon>
        <taxon>Arthropoda</taxon>
        <taxon>Hexapoda</taxon>
        <taxon>Insecta</taxon>
        <taxon>Pterygota</taxon>
        <taxon>Neoptera</taxon>
        <taxon>Endopterygota</taxon>
        <taxon>Diptera</taxon>
        <taxon>Nematocera</taxon>
        <taxon>Chironomoidea</taxon>
        <taxon>Chironomidae</taxon>
        <taxon>Clunio</taxon>
    </lineage>
</organism>
<protein>
    <submittedName>
        <fullName evidence="1">CLUMA_CG014984, isoform A</fullName>
    </submittedName>
</protein>